<evidence type="ECO:0000259" key="7">
    <source>
        <dbReference type="Pfam" id="PF08244"/>
    </source>
</evidence>
<proteinExistence type="inferred from homology"/>
<dbReference type="InterPro" id="IPR013189">
    <property type="entry name" value="Glyco_hydro_32_C"/>
</dbReference>
<dbReference type="SUPFAM" id="SSF49899">
    <property type="entry name" value="Concanavalin A-like lectins/glucanases"/>
    <property type="match status" value="1"/>
</dbReference>
<dbReference type="EC" id="3.2.1.26" evidence="2"/>
<dbReference type="EMBL" id="VXPY01000044">
    <property type="protein sequence ID" value="MYD90058.1"/>
    <property type="molecule type" value="Genomic_DNA"/>
</dbReference>
<dbReference type="Pfam" id="PF08244">
    <property type="entry name" value="Glyco_hydro_32C"/>
    <property type="match status" value="1"/>
</dbReference>
<sequence>MAEAMSPPLFPDSELSECPVPYQITQADIETARDVREHLLRDPHRPGYHFVVPEGLAHPADPNGAIFWRGNVHLGYIYQRHGEHCWGHVSSHDWLHWKHHLPWLTPTADSPETGIFSGNCFHGDGEAVFLYHGTEQGNSIATASDHWLEQVRKSPANPIVPVQDESGRRTGSQGWSSWDPHGWMDADGTYYGIFGGHTASVFKTRNLHSTWDHVGDFLAHPLEGVDLHEDISCPDFFPMGDKWVMLCISHELGCRYYIGDWRNEQFHPEYHEQMSWVDNGWFAPESLLDDKGRRIMWAWARDERDRETEQSASGWSGTFTFPSVMVMDKGRIHLQPIEELQDITYGGDNRRLTLENGSDVLVDGLHNRQIDICAWFMPKDAHRFGVTVCRSPGGEEQTVVGVDLREQMLFIDTTRSSETLGRRTVEKAPLPDYQAAQLQEDGGMLLRVLADNSIVEAFAGGTQAMRRMYPTRTDSDMISYWAEGGTCELDTAATEVKRTNHH</sequence>
<dbReference type="GO" id="GO:0004564">
    <property type="term" value="F:beta-fructofuranosidase activity"/>
    <property type="evidence" value="ECO:0007669"/>
    <property type="project" value="UniProtKB-EC"/>
</dbReference>
<feature type="domain" description="Glycosyl hydrolase family 32 N-terminal" evidence="6">
    <location>
        <begin position="60"/>
        <end position="335"/>
    </location>
</feature>
<dbReference type="InterPro" id="IPR013148">
    <property type="entry name" value="Glyco_hydro_32_N"/>
</dbReference>
<dbReference type="PANTHER" id="PTHR43101">
    <property type="entry name" value="BETA-FRUCTOSIDASE"/>
    <property type="match status" value="1"/>
</dbReference>
<name>A0A6B1DS08_9CHLR</name>
<keyword evidence="3 5" id="KW-0378">Hydrolase</keyword>
<dbReference type="Pfam" id="PF00251">
    <property type="entry name" value="Glyco_hydro_32N"/>
    <property type="match status" value="1"/>
</dbReference>
<dbReference type="InterPro" id="IPR023296">
    <property type="entry name" value="Glyco_hydro_beta-prop_sf"/>
</dbReference>
<dbReference type="InterPro" id="IPR051214">
    <property type="entry name" value="GH32_Enzymes"/>
</dbReference>
<dbReference type="InterPro" id="IPR013320">
    <property type="entry name" value="ConA-like_dom_sf"/>
</dbReference>
<comment type="similarity">
    <text evidence="1 5">Belongs to the glycosyl hydrolase 32 family.</text>
</comment>
<protein>
    <recommendedName>
        <fullName evidence="2">beta-fructofuranosidase</fullName>
        <ecNumber evidence="2">3.2.1.26</ecNumber>
    </recommendedName>
</protein>
<dbReference type="SUPFAM" id="SSF75005">
    <property type="entry name" value="Arabinanase/levansucrase/invertase"/>
    <property type="match status" value="1"/>
</dbReference>
<dbReference type="PANTHER" id="PTHR43101:SF1">
    <property type="entry name" value="BETA-FRUCTOSIDASE"/>
    <property type="match status" value="1"/>
</dbReference>
<evidence type="ECO:0000256" key="2">
    <source>
        <dbReference type="ARBA" id="ARBA00012758"/>
    </source>
</evidence>
<dbReference type="GO" id="GO:0005975">
    <property type="term" value="P:carbohydrate metabolic process"/>
    <property type="evidence" value="ECO:0007669"/>
    <property type="project" value="InterPro"/>
</dbReference>
<evidence type="ECO:0000313" key="8">
    <source>
        <dbReference type="EMBL" id="MYD90058.1"/>
    </source>
</evidence>
<evidence type="ECO:0000259" key="6">
    <source>
        <dbReference type="Pfam" id="PF00251"/>
    </source>
</evidence>
<feature type="domain" description="Glycosyl hydrolase family 32 C-terminal" evidence="7">
    <location>
        <begin position="359"/>
        <end position="490"/>
    </location>
</feature>
<dbReference type="SMART" id="SM00640">
    <property type="entry name" value="Glyco_32"/>
    <property type="match status" value="1"/>
</dbReference>
<keyword evidence="4 5" id="KW-0326">Glycosidase</keyword>
<dbReference type="Gene3D" id="2.60.120.560">
    <property type="entry name" value="Exo-inulinase, domain 1"/>
    <property type="match status" value="1"/>
</dbReference>
<evidence type="ECO:0000256" key="3">
    <source>
        <dbReference type="ARBA" id="ARBA00022801"/>
    </source>
</evidence>
<comment type="caution">
    <text evidence="8">The sequence shown here is derived from an EMBL/GenBank/DDBJ whole genome shotgun (WGS) entry which is preliminary data.</text>
</comment>
<evidence type="ECO:0000256" key="1">
    <source>
        <dbReference type="ARBA" id="ARBA00009902"/>
    </source>
</evidence>
<gene>
    <name evidence="8" type="ORF">F4Y08_06930</name>
</gene>
<organism evidence="8">
    <name type="scientific">Caldilineaceae bacterium SB0662_bin_9</name>
    <dbReference type="NCBI Taxonomy" id="2605258"/>
    <lineage>
        <taxon>Bacteria</taxon>
        <taxon>Bacillati</taxon>
        <taxon>Chloroflexota</taxon>
        <taxon>Caldilineae</taxon>
        <taxon>Caldilineales</taxon>
        <taxon>Caldilineaceae</taxon>
    </lineage>
</organism>
<dbReference type="InterPro" id="IPR001362">
    <property type="entry name" value="Glyco_hydro_32"/>
</dbReference>
<dbReference type="AlphaFoldDB" id="A0A6B1DS08"/>
<dbReference type="CDD" id="cd08996">
    <property type="entry name" value="GH32_FFase"/>
    <property type="match status" value="1"/>
</dbReference>
<evidence type="ECO:0000256" key="4">
    <source>
        <dbReference type="ARBA" id="ARBA00023295"/>
    </source>
</evidence>
<evidence type="ECO:0000256" key="5">
    <source>
        <dbReference type="RuleBase" id="RU362110"/>
    </source>
</evidence>
<dbReference type="Gene3D" id="2.115.10.20">
    <property type="entry name" value="Glycosyl hydrolase domain, family 43"/>
    <property type="match status" value="1"/>
</dbReference>
<reference evidence="8" key="1">
    <citation type="submission" date="2019-09" db="EMBL/GenBank/DDBJ databases">
        <title>Characterisation of the sponge microbiome using genome-centric metagenomics.</title>
        <authorList>
            <person name="Engelberts J.P."/>
            <person name="Robbins S.J."/>
            <person name="De Goeij J.M."/>
            <person name="Aranda M."/>
            <person name="Bell S.C."/>
            <person name="Webster N.S."/>
        </authorList>
    </citation>
    <scope>NUCLEOTIDE SEQUENCE</scope>
    <source>
        <strain evidence="8">SB0662_bin_9</strain>
    </source>
</reference>
<accession>A0A6B1DS08</accession>